<evidence type="ECO:0000256" key="5">
    <source>
        <dbReference type="SAM" id="Coils"/>
    </source>
</evidence>
<dbReference type="STRING" id="5888.A0DVP2"/>
<dbReference type="OrthoDB" id="303614at2759"/>
<dbReference type="AlphaFoldDB" id="A0DVP2"/>
<feature type="coiled-coil region" evidence="5">
    <location>
        <begin position="989"/>
        <end position="1030"/>
    </location>
</feature>
<accession>A0DVP2</accession>
<feature type="domain" description="FYVE-type" evidence="6">
    <location>
        <begin position="21"/>
        <end position="83"/>
    </location>
</feature>
<evidence type="ECO:0000259" key="6">
    <source>
        <dbReference type="PROSITE" id="PS50178"/>
    </source>
</evidence>
<dbReference type="InterPro" id="IPR013083">
    <property type="entry name" value="Znf_RING/FYVE/PHD"/>
</dbReference>
<dbReference type="HOGENOM" id="CLU_281252_0_0_1"/>
<feature type="coiled-coil region" evidence="5">
    <location>
        <begin position="1066"/>
        <end position="1110"/>
    </location>
</feature>
<feature type="coiled-coil region" evidence="5">
    <location>
        <begin position="433"/>
        <end position="557"/>
    </location>
</feature>
<sequence>MSQRKSLTQAHIKTVLISEARGKFKRCQLCQKEFGLLKPEHQCKRCRRAVCKQCSEHKIIYITETGPSKRPRRICNSCKDESDWIKRFIEQQKIVFGTNTFAVEWLKASGLTVEHANQEYEKALKGITSNPENSDYQKMKSELNSVMIELWLNLNFSLREFITYLIKDNEHELLTQKISKVLGSLLLQYPDIGYTSDQILITLFLLCFSSEASTYALLTVLYSNIIPFNTYPSQLKKTPYDYLHETEKVAQVLEQAFKLKQSEVTLAKPFVRNRISRYLQPFGINFFLLQTSFFFLNQVLLNPTVGYDNYLKCLASSFYATFDEIKQFNQQFEEIEGQIMKGVSSGVIEKNYVQTKLIIFISHPQGMSQSVIVSRPLEQNKDTHQIKVEFIKDQNEQQRNEQDDDMLKYSVTQSDEFQNLRRKTVQIAQQPQVDEEKETLKKYIEQIEELLMTKHKLVTELQLQVKELQNQPLQVINQDADKQLLDANESLRKKIALYDLEIQALHEQKKYQDKIQEDNQNIINNLQKSNSEIYAQLNAQILQNKELQQQVSDLKLLSTQQAENSMTASQIDKNYQINISLQSRQTEQELTQLLDADRQKIFQLELQVNQLNKEYIALQQLNQDKLRIIGNLEVRLIQAEAAKREHEKYSSENIEIKKKLQNHELVIIQQTEQLQLLQQRYDLRCLELEPIKKEKLQLAEELGLKEQIILTIQQQLAELKNSQIFISKQLDEALQINEKLQQNIIEKDQQISEYLKVVQEKNLQITALRESNILMNERIQNLLKQLEENELQLAKVQQELKENLDRQAQGQIEASTLKEQLQQLMQQHQLINDKHRLIIIELDDYKTKWTILTQEHSSLRETHQITTSELDQLKQRFAQLTNDHNSFQEQHRLILIQFEQERTNSTLVQEKNKVIDELRHQIIKLEETHQVTIQIHLTKVQELELLIITLEKKVLEFKSLSETQKIEISEHLAKINQFESDRAEHVAKNQSLTIQLTTYMEKQNELEKKNSSLESELAQLQKRVQELNHHNGEQKVLIIQLEERITLLITEVKTKEGENVKLIQVIESQKQSIIDYEELIRKLKAQIVELEKYNLKLKTTLKHYKELSKEMAEID</sequence>
<dbReference type="PROSITE" id="PS50178">
    <property type="entry name" value="ZF_FYVE"/>
    <property type="match status" value="1"/>
</dbReference>
<dbReference type="SUPFAM" id="SSF57903">
    <property type="entry name" value="FYVE/PHD zinc finger"/>
    <property type="match status" value="1"/>
</dbReference>
<evidence type="ECO:0000313" key="7">
    <source>
        <dbReference type="EMBL" id="CAK87109.1"/>
    </source>
</evidence>
<dbReference type="SMART" id="SM00064">
    <property type="entry name" value="FYVE"/>
    <property type="match status" value="1"/>
</dbReference>
<name>A0DVP2_PARTE</name>
<evidence type="ECO:0000256" key="3">
    <source>
        <dbReference type="ARBA" id="ARBA00022833"/>
    </source>
</evidence>
<keyword evidence="5" id="KW-0175">Coiled coil</keyword>
<feature type="coiled-coil region" evidence="5">
    <location>
        <begin position="730"/>
        <end position="834"/>
    </location>
</feature>
<dbReference type="RefSeq" id="XP_001454506.1">
    <property type="nucleotide sequence ID" value="XM_001454469.1"/>
</dbReference>
<feature type="coiled-coil region" evidence="5">
    <location>
        <begin position="594"/>
        <end position="680"/>
    </location>
</feature>
<dbReference type="GeneID" id="5040291"/>
<dbReference type="InterPro" id="IPR000306">
    <property type="entry name" value="Znf_FYVE"/>
</dbReference>
<keyword evidence="2 4" id="KW-0863">Zinc-finger</keyword>
<gene>
    <name evidence="7" type="ORF">GSPATT00020762001</name>
</gene>
<evidence type="ECO:0000256" key="1">
    <source>
        <dbReference type="ARBA" id="ARBA00022723"/>
    </source>
</evidence>
<keyword evidence="1" id="KW-0479">Metal-binding</keyword>
<proteinExistence type="predicted"/>
<dbReference type="OMA" id="YSNIIPF"/>
<organism evidence="7 8">
    <name type="scientific">Paramecium tetraurelia</name>
    <dbReference type="NCBI Taxonomy" id="5888"/>
    <lineage>
        <taxon>Eukaryota</taxon>
        <taxon>Sar</taxon>
        <taxon>Alveolata</taxon>
        <taxon>Ciliophora</taxon>
        <taxon>Intramacronucleata</taxon>
        <taxon>Oligohymenophorea</taxon>
        <taxon>Peniculida</taxon>
        <taxon>Parameciidae</taxon>
        <taxon>Paramecium</taxon>
    </lineage>
</organism>
<evidence type="ECO:0000256" key="4">
    <source>
        <dbReference type="PROSITE-ProRule" id="PRU00091"/>
    </source>
</evidence>
<dbReference type="KEGG" id="ptm:GSPATT00020762001"/>
<dbReference type="Gene3D" id="3.30.40.10">
    <property type="entry name" value="Zinc/RING finger domain, C3HC4 (zinc finger)"/>
    <property type="match status" value="1"/>
</dbReference>
<dbReference type="Pfam" id="PF01363">
    <property type="entry name" value="FYVE"/>
    <property type="match status" value="1"/>
</dbReference>
<dbReference type="CDD" id="cd00065">
    <property type="entry name" value="FYVE_like_SF"/>
    <property type="match status" value="1"/>
</dbReference>
<keyword evidence="8" id="KW-1185">Reference proteome</keyword>
<reference evidence="7 8" key="1">
    <citation type="journal article" date="2006" name="Nature">
        <title>Global trends of whole-genome duplications revealed by the ciliate Paramecium tetraurelia.</title>
        <authorList>
            <consortium name="Genoscope"/>
            <person name="Aury J.-M."/>
            <person name="Jaillon O."/>
            <person name="Duret L."/>
            <person name="Noel B."/>
            <person name="Jubin C."/>
            <person name="Porcel B.M."/>
            <person name="Segurens B."/>
            <person name="Daubin V."/>
            <person name="Anthouard V."/>
            <person name="Aiach N."/>
            <person name="Arnaiz O."/>
            <person name="Billaut A."/>
            <person name="Beisson J."/>
            <person name="Blanc I."/>
            <person name="Bouhouche K."/>
            <person name="Camara F."/>
            <person name="Duharcourt S."/>
            <person name="Guigo R."/>
            <person name="Gogendeau D."/>
            <person name="Katinka M."/>
            <person name="Keller A.-M."/>
            <person name="Kissmehl R."/>
            <person name="Klotz C."/>
            <person name="Koll F."/>
            <person name="Le Moue A."/>
            <person name="Lepere C."/>
            <person name="Malinsky S."/>
            <person name="Nowacki M."/>
            <person name="Nowak J.K."/>
            <person name="Plattner H."/>
            <person name="Poulain J."/>
            <person name="Ruiz F."/>
            <person name="Serrano V."/>
            <person name="Zagulski M."/>
            <person name="Dessen P."/>
            <person name="Betermier M."/>
            <person name="Weissenbach J."/>
            <person name="Scarpelli C."/>
            <person name="Schachter V."/>
            <person name="Sperling L."/>
            <person name="Meyer E."/>
            <person name="Cohen J."/>
            <person name="Wincker P."/>
        </authorList>
    </citation>
    <scope>NUCLEOTIDE SEQUENCE [LARGE SCALE GENOMIC DNA]</scope>
    <source>
        <strain evidence="7 8">Stock d4-2</strain>
    </source>
</reference>
<evidence type="ECO:0000313" key="8">
    <source>
        <dbReference type="Proteomes" id="UP000000600"/>
    </source>
</evidence>
<dbReference type="InParanoid" id="A0DVP2"/>
<protein>
    <recommendedName>
        <fullName evidence="6">FYVE-type domain-containing protein</fullName>
    </recommendedName>
</protein>
<dbReference type="Proteomes" id="UP000000600">
    <property type="component" value="Unassembled WGS sequence"/>
</dbReference>
<dbReference type="EMBL" id="CT868607">
    <property type="protein sequence ID" value="CAK87109.1"/>
    <property type="molecule type" value="Genomic_DNA"/>
</dbReference>
<feature type="coiled-coil region" evidence="5">
    <location>
        <begin position="863"/>
        <end position="928"/>
    </location>
</feature>
<dbReference type="InterPro" id="IPR011011">
    <property type="entry name" value="Znf_FYVE_PHD"/>
</dbReference>
<keyword evidence="3" id="KW-0862">Zinc</keyword>
<dbReference type="InterPro" id="IPR017455">
    <property type="entry name" value="Znf_FYVE-rel"/>
</dbReference>
<dbReference type="GO" id="GO:0008270">
    <property type="term" value="F:zinc ion binding"/>
    <property type="evidence" value="ECO:0007669"/>
    <property type="project" value="UniProtKB-KW"/>
</dbReference>
<evidence type="ECO:0000256" key="2">
    <source>
        <dbReference type="ARBA" id="ARBA00022771"/>
    </source>
</evidence>